<feature type="non-terminal residue" evidence="8">
    <location>
        <position position="1"/>
    </location>
</feature>
<keyword evidence="3" id="KW-0645">Protease</keyword>
<dbReference type="EC" id="3.4.19.12" evidence="2"/>
<dbReference type="InterPro" id="IPR028889">
    <property type="entry name" value="USP"/>
</dbReference>
<dbReference type="EMBL" id="BTSX01000005">
    <property type="protein sequence ID" value="GMT01528.1"/>
    <property type="molecule type" value="Genomic_DNA"/>
</dbReference>
<dbReference type="Proteomes" id="UP001432027">
    <property type="component" value="Unassembled WGS sequence"/>
</dbReference>
<evidence type="ECO:0000313" key="9">
    <source>
        <dbReference type="Proteomes" id="UP001432027"/>
    </source>
</evidence>
<dbReference type="InterPro" id="IPR038765">
    <property type="entry name" value="Papain-like_cys_pep_sf"/>
</dbReference>
<reference evidence="8" key="1">
    <citation type="submission" date="2023-10" db="EMBL/GenBank/DDBJ databases">
        <title>Genome assembly of Pristionchus species.</title>
        <authorList>
            <person name="Yoshida K."/>
            <person name="Sommer R.J."/>
        </authorList>
    </citation>
    <scope>NUCLEOTIDE SEQUENCE</scope>
    <source>
        <strain evidence="8">RS0144</strain>
    </source>
</reference>
<gene>
    <name evidence="8" type="ORF">PENTCL1PPCAC_23702</name>
</gene>
<evidence type="ECO:0000259" key="7">
    <source>
        <dbReference type="PROSITE" id="PS50235"/>
    </source>
</evidence>
<evidence type="ECO:0000256" key="1">
    <source>
        <dbReference type="ARBA" id="ARBA00000707"/>
    </source>
</evidence>
<proteinExistence type="predicted"/>
<keyword evidence="4" id="KW-0833">Ubl conjugation pathway</keyword>
<dbReference type="GO" id="GO:0070628">
    <property type="term" value="F:proteasome binding"/>
    <property type="evidence" value="ECO:0007669"/>
    <property type="project" value="TreeGrafter"/>
</dbReference>
<evidence type="ECO:0000256" key="3">
    <source>
        <dbReference type="ARBA" id="ARBA00022670"/>
    </source>
</evidence>
<name>A0AAV5U503_9BILA</name>
<dbReference type="GO" id="GO:0004843">
    <property type="term" value="F:cysteine-type deubiquitinase activity"/>
    <property type="evidence" value="ECO:0007669"/>
    <property type="project" value="UniProtKB-EC"/>
</dbReference>
<protein>
    <recommendedName>
        <fullName evidence="2">ubiquitinyl hydrolase 1</fullName>
        <ecNumber evidence="2">3.4.19.12</ecNumber>
    </recommendedName>
</protein>
<evidence type="ECO:0000313" key="8">
    <source>
        <dbReference type="EMBL" id="GMT01528.1"/>
    </source>
</evidence>
<dbReference type="GO" id="GO:0061136">
    <property type="term" value="P:regulation of proteasomal protein catabolic process"/>
    <property type="evidence" value="ECO:0007669"/>
    <property type="project" value="TreeGrafter"/>
</dbReference>
<dbReference type="PANTHER" id="PTHR43982:SF1">
    <property type="entry name" value="UBIQUITIN CARBOXYL-TERMINAL HYDROLASE 14"/>
    <property type="match status" value="1"/>
</dbReference>
<feature type="non-terminal residue" evidence="8">
    <location>
        <position position="330"/>
    </location>
</feature>
<dbReference type="GO" id="GO:0043161">
    <property type="term" value="P:proteasome-mediated ubiquitin-dependent protein catabolic process"/>
    <property type="evidence" value="ECO:0007669"/>
    <property type="project" value="InterPro"/>
</dbReference>
<dbReference type="PROSITE" id="PS50235">
    <property type="entry name" value="USP_3"/>
    <property type="match status" value="1"/>
</dbReference>
<dbReference type="SUPFAM" id="SSF54001">
    <property type="entry name" value="Cysteine proteinases"/>
    <property type="match status" value="1"/>
</dbReference>
<evidence type="ECO:0000256" key="6">
    <source>
        <dbReference type="ARBA" id="ARBA00022807"/>
    </source>
</evidence>
<dbReference type="InterPro" id="IPR044635">
    <property type="entry name" value="UBP14-like"/>
</dbReference>
<dbReference type="PANTHER" id="PTHR43982">
    <property type="entry name" value="UBIQUITIN CARBOXYL-TERMINAL HYDROLASE"/>
    <property type="match status" value="1"/>
</dbReference>
<comment type="caution">
    <text evidence="8">The sequence shown here is derived from an EMBL/GenBank/DDBJ whole genome shotgun (WGS) entry which is preliminary data.</text>
</comment>
<dbReference type="InterPro" id="IPR001394">
    <property type="entry name" value="Peptidase_C19_UCH"/>
</dbReference>
<accession>A0AAV5U503</accession>
<dbReference type="Pfam" id="PF00443">
    <property type="entry name" value="UCH"/>
    <property type="match status" value="1"/>
</dbReference>
<keyword evidence="5" id="KW-0378">Hydrolase</keyword>
<sequence>STCPEDHQQRWLMLENNGNDCFLNAALQYMKRARDLRNALEKRKPNIYLTVEQHRKETVLRSLAEILSTDGTVNPRIFRNSLPTVIKGLEPAFLNTQQDAYEILTKIFDDVIPEDIAKQFMIKSSRRRRCRDNVDCEGSEKNDSGAIHYHHISSKNQLINLESLLSNEWVTVEGDTEPRHCSSCCECCRAAEEGHDEDKCETCKGDKRPYVEEQRFRFKGTSDYALIAFNILHAEERVDWALEKKCDMDNMKLMGQQWKAVAVIKHIGQAVIASGHYVAYTREEDGRWWLHDDDEIPRSIGKKYRVRSGYSYPMGTTDMQGVLAILFQKI</sequence>
<keyword evidence="9" id="KW-1185">Reference proteome</keyword>
<dbReference type="GO" id="GO:0016579">
    <property type="term" value="P:protein deubiquitination"/>
    <property type="evidence" value="ECO:0007669"/>
    <property type="project" value="InterPro"/>
</dbReference>
<evidence type="ECO:0000256" key="4">
    <source>
        <dbReference type="ARBA" id="ARBA00022786"/>
    </source>
</evidence>
<evidence type="ECO:0000256" key="5">
    <source>
        <dbReference type="ARBA" id="ARBA00022801"/>
    </source>
</evidence>
<evidence type="ECO:0000256" key="2">
    <source>
        <dbReference type="ARBA" id="ARBA00012759"/>
    </source>
</evidence>
<dbReference type="Gene3D" id="3.90.70.10">
    <property type="entry name" value="Cysteine proteinases"/>
    <property type="match status" value="1"/>
</dbReference>
<keyword evidence="6" id="KW-0788">Thiol protease</keyword>
<feature type="domain" description="USP" evidence="7">
    <location>
        <begin position="12"/>
        <end position="319"/>
    </location>
</feature>
<dbReference type="AlphaFoldDB" id="A0AAV5U503"/>
<comment type="catalytic activity">
    <reaction evidence="1">
        <text>Thiol-dependent hydrolysis of ester, thioester, amide, peptide and isopeptide bonds formed by the C-terminal Gly of ubiquitin (a 76-residue protein attached to proteins as an intracellular targeting signal).</text>
        <dbReference type="EC" id="3.4.19.12"/>
    </reaction>
</comment>
<organism evidence="8 9">
    <name type="scientific">Pristionchus entomophagus</name>
    <dbReference type="NCBI Taxonomy" id="358040"/>
    <lineage>
        <taxon>Eukaryota</taxon>
        <taxon>Metazoa</taxon>
        <taxon>Ecdysozoa</taxon>
        <taxon>Nematoda</taxon>
        <taxon>Chromadorea</taxon>
        <taxon>Rhabditida</taxon>
        <taxon>Rhabditina</taxon>
        <taxon>Diplogasteromorpha</taxon>
        <taxon>Diplogasteroidea</taxon>
        <taxon>Neodiplogasteridae</taxon>
        <taxon>Pristionchus</taxon>
    </lineage>
</organism>